<accession>X0US73</accession>
<organism evidence="1">
    <name type="scientific">marine sediment metagenome</name>
    <dbReference type="NCBI Taxonomy" id="412755"/>
    <lineage>
        <taxon>unclassified sequences</taxon>
        <taxon>metagenomes</taxon>
        <taxon>ecological metagenomes</taxon>
    </lineage>
</organism>
<proteinExistence type="predicted"/>
<dbReference type="EMBL" id="BARS01025818">
    <property type="protein sequence ID" value="GAG08550.1"/>
    <property type="molecule type" value="Genomic_DNA"/>
</dbReference>
<reference evidence="1" key="1">
    <citation type="journal article" date="2014" name="Front. Microbiol.">
        <title>High frequency of phylogenetically diverse reductive dehalogenase-homologous genes in deep subseafloor sedimentary metagenomes.</title>
        <authorList>
            <person name="Kawai M."/>
            <person name="Futagami T."/>
            <person name="Toyoda A."/>
            <person name="Takaki Y."/>
            <person name="Nishi S."/>
            <person name="Hori S."/>
            <person name="Arai W."/>
            <person name="Tsubouchi T."/>
            <person name="Morono Y."/>
            <person name="Uchiyama I."/>
            <person name="Ito T."/>
            <person name="Fujiyama A."/>
            <person name="Inagaki F."/>
            <person name="Takami H."/>
        </authorList>
    </citation>
    <scope>NUCLEOTIDE SEQUENCE</scope>
    <source>
        <strain evidence="1">Expedition CK06-06</strain>
    </source>
</reference>
<dbReference type="AlphaFoldDB" id="X0US73"/>
<comment type="caution">
    <text evidence="1">The sequence shown here is derived from an EMBL/GenBank/DDBJ whole genome shotgun (WGS) entry which is preliminary data.</text>
</comment>
<protein>
    <recommendedName>
        <fullName evidence="2">Methyltransferase putative zinc binding domain-containing protein</fullName>
    </recommendedName>
</protein>
<gene>
    <name evidence="1" type="ORF">S01H1_40756</name>
</gene>
<feature type="non-terminal residue" evidence="1">
    <location>
        <position position="60"/>
    </location>
</feature>
<sequence>MANKNICPICGVDRLTDFFAVKDIPVHVCILFDTQEDARRAPKGDIVLTYCHGCGFIFNR</sequence>
<evidence type="ECO:0008006" key="2">
    <source>
        <dbReference type="Google" id="ProtNLM"/>
    </source>
</evidence>
<name>X0US73_9ZZZZ</name>
<evidence type="ECO:0000313" key="1">
    <source>
        <dbReference type="EMBL" id="GAG08550.1"/>
    </source>
</evidence>